<proteinExistence type="predicted"/>
<accession>A0A0N5AKP7</accession>
<dbReference type="AlphaFoldDB" id="A0A0N5AKP7"/>
<evidence type="ECO:0000313" key="2">
    <source>
        <dbReference type="WBParaSite" id="SMUV_0000507701-mRNA-1"/>
    </source>
</evidence>
<dbReference type="Proteomes" id="UP000046393">
    <property type="component" value="Unplaced"/>
</dbReference>
<evidence type="ECO:0000313" key="1">
    <source>
        <dbReference type="Proteomes" id="UP000046393"/>
    </source>
</evidence>
<dbReference type="WBParaSite" id="SMUV_0000507701-mRNA-1">
    <property type="protein sequence ID" value="SMUV_0000507701-mRNA-1"/>
    <property type="gene ID" value="SMUV_0000507701"/>
</dbReference>
<organism evidence="1 2">
    <name type="scientific">Syphacia muris</name>
    <dbReference type="NCBI Taxonomy" id="451379"/>
    <lineage>
        <taxon>Eukaryota</taxon>
        <taxon>Metazoa</taxon>
        <taxon>Ecdysozoa</taxon>
        <taxon>Nematoda</taxon>
        <taxon>Chromadorea</taxon>
        <taxon>Rhabditida</taxon>
        <taxon>Spirurina</taxon>
        <taxon>Oxyuridomorpha</taxon>
        <taxon>Oxyuroidea</taxon>
        <taxon>Oxyuridae</taxon>
        <taxon>Syphacia</taxon>
    </lineage>
</organism>
<reference evidence="2" key="1">
    <citation type="submission" date="2016-04" db="UniProtKB">
        <authorList>
            <consortium name="WormBaseParasite"/>
        </authorList>
    </citation>
    <scope>IDENTIFICATION</scope>
</reference>
<keyword evidence="1" id="KW-1185">Reference proteome</keyword>
<protein>
    <submittedName>
        <fullName evidence="2">Movement protein</fullName>
    </submittedName>
</protein>
<name>A0A0N5AKP7_9BILA</name>
<sequence length="254" mass="28575">MNFQVSSVVDKLRRGVAKTIQAASENEAYDSLPECEDLLLADKFTVKVYELTDEISPSPSDFKPVHFEVCAKGVSGGKFFDGELVAGQGILLKTARGKVAMDIRLPDNSRSYMGKILHPAGATLYKVSQYYFQIEFNRKLGAGNEWHIVRNGQPVLNFVSTPMKEIFGVLRSLVRLFICMNGEYSLDFYKMNCDSIAFVRPSIFSKKQSIELEFKEGSTTREERAAILGSSILFLIVNIYPEYGEMLERSLPHL</sequence>